<organism evidence="3 4">
    <name type="scientific">Bagarius yarrelli</name>
    <name type="common">Goonch</name>
    <name type="synonym">Bagrus yarrelli</name>
    <dbReference type="NCBI Taxonomy" id="175774"/>
    <lineage>
        <taxon>Eukaryota</taxon>
        <taxon>Metazoa</taxon>
        <taxon>Chordata</taxon>
        <taxon>Craniata</taxon>
        <taxon>Vertebrata</taxon>
        <taxon>Euteleostomi</taxon>
        <taxon>Actinopterygii</taxon>
        <taxon>Neopterygii</taxon>
        <taxon>Teleostei</taxon>
        <taxon>Ostariophysi</taxon>
        <taxon>Siluriformes</taxon>
        <taxon>Sisoridae</taxon>
        <taxon>Sisorinae</taxon>
        <taxon>Bagarius</taxon>
    </lineage>
</organism>
<dbReference type="InterPro" id="IPR015649">
    <property type="entry name" value="SCHIP_1_C"/>
</dbReference>
<evidence type="ECO:0000313" key="4">
    <source>
        <dbReference type="Proteomes" id="UP000319801"/>
    </source>
</evidence>
<dbReference type="InterPro" id="IPR039045">
    <property type="entry name" value="SCHIP_1"/>
</dbReference>
<feature type="domain" description="Schwannomin interacting protein 1 C-terminal" evidence="2">
    <location>
        <begin position="20"/>
        <end position="65"/>
    </location>
</feature>
<dbReference type="EMBL" id="VCAZ01000076">
    <property type="protein sequence ID" value="TSP46859.1"/>
    <property type="molecule type" value="Genomic_DNA"/>
</dbReference>
<dbReference type="GO" id="GO:0030054">
    <property type="term" value="C:cell junction"/>
    <property type="evidence" value="ECO:0007669"/>
    <property type="project" value="TreeGrafter"/>
</dbReference>
<name>A0A556UYA8_BAGYA</name>
<sequence>MFEISANIILLAITIDIISDGLNEELVQLLLIRDELHMEQDAMLVDIEDLTRHAESQQKHMAEKTLSK</sequence>
<dbReference type="Pfam" id="PF10148">
    <property type="entry name" value="SCHIP-1_C"/>
    <property type="match status" value="1"/>
</dbReference>
<accession>A0A556UYA8</accession>
<evidence type="ECO:0000256" key="1">
    <source>
        <dbReference type="ARBA" id="ARBA00023054"/>
    </source>
</evidence>
<evidence type="ECO:0000313" key="3">
    <source>
        <dbReference type="EMBL" id="TSP46859.1"/>
    </source>
</evidence>
<reference evidence="3 4" key="1">
    <citation type="journal article" date="2019" name="Genome Biol. Evol.">
        <title>Whole-Genome Sequencing of the Giant Devil Catfish, Bagarius yarrelli.</title>
        <authorList>
            <person name="Jiang W."/>
            <person name="Lv Y."/>
            <person name="Cheng L."/>
            <person name="Yang K."/>
            <person name="Chao B."/>
            <person name="Wang X."/>
            <person name="Li Y."/>
            <person name="Pan X."/>
            <person name="You X."/>
            <person name="Zhang Y."/>
            <person name="Yang J."/>
            <person name="Li J."/>
            <person name="Zhang X."/>
            <person name="Liu S."/>
            <person name="Sun C."/>
            <person name="Yang J."/>
            <person name="Shi Q."/>
        </authorList>
    </citation>
    <scope>NUCLEOTIDE SEQUENCE [LARGE SCALE GENOMIC DNA]</scope>
    <source>
        <strain evidence="3">JWS20170419001</strain>
        <tissue evidence="3">Muscle</tissue>
    </source>
</reference>
<comment type="caution">
    <text evidence="3">The sequence shown here is derived from an EMBL/GenBank/DDBJ whole genome shotgun (WGS) entry which is preliminary data.</text>
</comment>
<evidence type="ECO:0000259" key="2">
    <source>
        <dbReference type="Pfam" id="PF10148"/>
    </source>
</evidence>
<dbReference type="OrthoDB" id="6260144at2759"/>
<dbReference type="Proteomes" id="UP000319801">
    <property type="component" value="Unassembled WGS sequence"/>
</dbReference>
<proteinExistence type="predicted"/>
<dbReference type="PANTHER" id="PTHR13103">
    <property type="entry name" value="SCHWANNOMIN INTERACTING PROTEIN 1"/>
    <property type="match status" value="1"/>
</dbReference>
<protein>
    <submittedName>
        <fullName evidence="3">Schwannomin-interacting protein 1</fullName>
    </submittedName>
</protein>
<dbReference type="GO" id="GO:0035332">
    <property type="term" value="P:positive regulation of hippo signaling"/>
    <property type="evidence" value="ECO:0007669"/>
    <property type="project" value="TreeGrafter"/>
</dbReference>
<keyword evidence="4" id="KW-1185">Reference proteome</keyword>
<dbReference type="AlphaFoldDB" id="A0A556UYA8"/>
<dbReference type="GO" id="GO:0005886">
    <property type="term" value="C:plasma membrane"/>
    <property type="evidence" value="ECO:0007669"/>
    <property type="project" value="TreeGrafter"/>
</dbReference>
<gene>
    <name evidence="3" type="ORF">Baya_10873</name>
</gene>
<dbReference type="PANTHER" id="PTHR13103:SF2">
    <property type="entry name" value="IQCJ-SCHIP1 READTHROUGH TRANSCRIPT PROTEIN-RELATED"/>
    <property type="match status" value="1"/>
</dbReference>
<keyword evidence="1" id="KW-0175">Coiled coil</keyword>